<dbReference type="InterPro" id="IPR026489">
    <property type="entry name" value="CXC_dom"/>
</dbReference>
<dbReference type="PROSITE" id="PS50280">
    <property type="entry name" value="SET"/>
    <property type="match status" value="1"/>
</dbReference>
<keyword evidence="4" id="KW-0805">Transcription regulation</keyword>
<dbReference type="Proteomes" id="UP000030755">
    <property type="component" value="Unassembled WGS sequence"/>
</dbReference>
<dbReference type="InterPro" id="IPR048358">
    <property type="entry name" value="EZH1/2_MCSS"/>
</dbReference>
<dbReference type="EMBL" id="KE560662">
    <property type="protein sequence ID" value="EPZ36094.1"/>
    <property type="molecule type" value="Genomic_DNA"/>
</dbReference>
<accession>A0A075B0N8</accession>
<evidence type="ECO:0000259" key="7">
    <source>
        <dbReference type="PROSITE" id="PS50280"/>
    </source>
</evidence>
<dbReference type="CDD" id="cd10519">
    <property type="entry name" value="SET_EZH"/>
    <property type="match status" value="1"/>
</dbReference>
<dbReference type="FunFam" id="2.170.270.10:FF:000001">
    <property type="entry name" value="Putative histone-lysine N-methyltransferase EZH2"/>
    <property type="match status" value="1"/>
</dbReference>
<evidence type="ECO:0000256" key="4">
    <source>
        <dbReference type="ARBA" id="ARBA00023015"/>
    </source>
</evidence>
<dbReference type="GO" id="GO:0031507">
    <property type="term" value="P:heterochromatin formation"/>
    <property type="evidence" value="ECO:0007669"/>
    <property type="project" value="TreeGrafter"/>
</dbReference>
<evidence type="ECO:0000256" key="3">
    <source>
        <dbReference type="ARBA" id="ARBA00022691"/>
    </source>
</evidence>
<keyword evidence="1" id="KW-0489">Methyltransferase</keyword>
<keyword evidence="2" id="KW-0808">Transferase</keyword>
<feature type="domain" description="CXC" evidence="8">
    <location>
        <begin position="313"/>
        <end position="421"/>
    </location>
</feature>
<feature type="domain" description="SET" evidence="7">
    <location>
        <begin position="415"/>
        <end position="530"/>
    </location>
</feature>
<sequence length="549" mass="63237">MNSIALNSNKTVRCTTSTLKDSKSYNVYSQPLPYFEKLPSYSYFIPTSKNIRCEDDPVLRHIPYLGDDKYIPIDELYEAIAFKEDERKIDKNGYLAFKTLTSFGIDIRWLKTVYLRVIETLWSDDYYIEQVDKLDDEENDPHLVNFLWRLAKMLNIPVMRMLERVFERHEKSEGLLLPRLHENVDDPNSNIHKEKCLESYQMLFCTRCYIYDCHLHRAPSGRKQVESPEYVKPDSPCGDSCFLNEKEVKVVDADWTSVELAFLHQGVHVFGNHFCNVSKLIKTKSCIQVYLKLSENPIQEINNTANNEAPAQRKKTKVQNDKLPVLKSKSAVDHVYYPCNHPGTPCNNHCSCFSRSLFCEKYCHCDESCSHRFPGCKCKGPCDSKTCPCVANQRECDPDLCLGCGASVIQRNQGYHVLVAKSSVAGWGAFVKNFIKKDEFIGEYCGEIISQNEADRRGRLYDRLGTSFLFNLDDEFVIDATRKGNALRFANHSVNPNCYAKILRINGDCRIGIFALNDLKPAEELFFDYRYGDEAVQFVPIERKNKNNQ</sequence>
<keyword evidence="3" id="KW-0949">S-adenosyl-L-methionine</keyword>
<dbReference type="Pfam" id="PF18264">
    <property type="entry name" value="preSET_CXC"/>
    <property type="match status" value="1"/>
</dbReference>
<evidence type="ECO:0000256" key="5">
    <source>
        <dbReference type="ARBA" id="ARBA00023163"/>
    </source>
</evidence>
<keyword evidence="5" id="KW-0804">Transcription</keyword>
<dbReference type="Gene3D" id="2.170.270.10">
    <property type="entry name" value="SET domain"/>
    <property type="match status" value="1"/>
</dbReference>
<dbReference type="InterPro" id="IPR001214">
    <property type="entry name" value="SET_dom"/>
</dbReference>
<name>A0A075B0N8_ROZAC</name>
<evidence type="ECO:0000256" key="1">
    <source>
        <dbReference type="ARBA" id="ARBA00022603"/>
    </source>
</evidence>
<dbReference type="PROSITE" id="PS51633">
    <property type="entry name" value="CXC"/>
    <property type="match status" value="1"/>
</dbReference>
<dbReference type="SMART" id="SM00317">
    <property type="entry name" value="SET"/>
    <property type="match status" value="1"/>
</dbReference>
<keyword evidence="10" id="KW-1185">Reference proteome</keyword>
<dbReference type="GO" id="GO:0003682">
    <property type="term" value="F:chromatin binding"/>
    <property type="evidence" value="ECO:0007669"/>
    <property type="project" value="TreeGrafter"/>
</dbReference>
<dbReference type="SUPFAM" id="SSF82199">
    <property type="entry name" value="SET domain"/>
    <property type="match status" value="1"/>
</dbReference>
<dbReference type="InterPro" id="IPR041355">
    <property type="entry name" value="Pre-SET_CXC"/>
</dbReference>
<dbReference type="OrthoDB" id="308383at2759"/>
<evidence type="ECO:0000256" key="2">
    <source>
        <dbReference type="ARBA" id="ARBA00022679"/>
    </source>
</evidence>
<dbReference type="PANTHER" id="PTHR45747:SF4">
    <property type="entry name" value="HISTONE-LYSINE N-METHYLTRANSFERASE E(Z)"/>
    <property type="match status" value="1"/>
</dbReference>
<proteinExistence type="predicted"/>
<evidence type="ECO:0000313" key="10">
    <source>
        <dbReference type="Proteomes" id="UP000030755"/>
    </source>
</evidence>
<dbReference type="InterPro" id="IPR046341">
    <property type="entry name" value="SET_dom_sf"/>
</dbReference>
<reference evidence="9 10" key="1">
    <citation type="journal article" date="2013" name="Curr. Biol.">
        <title>Shared signatures of parasitism and phylogenomics unite Cryptomycota and microsporidia.</title>
        <authorList>
            <person name="James T.Y."/>
            <person name="Pelin A."/>
            <person name="Bonen L."/>
            <person name="Ahrendt S."/>
            <person name="Sain D."/>
            <person name="Corradi N."/>
            <person name="Stajich J.E."/>
        </authorList>
    </citation>
    <scope>NUCLEOTIDE SEQUENCE [LARGE SCALE GENOMIC DNA]</scope>
    <source>
        <strain evidence="9 10">CSF55</strain>
    </source>
</reference>
<evidence type="ECO:0000259" key="8">
    <source>
        <dbReference type="PROSITE" id="PS51633"/>
    </source>
</evidence>
<dbReference type="PANTHER" id="PTHR45747">
    <property type="entry name" value="HISTONE-LYSINE N-METHYLTRANSFERASE E(Z)"/>
    <property type="match status" value="1"/>
</dbReference>
<dbReference type="Pfam" id="PF00856">
    <property type="entry name" value="SET"/>
    <property type="match status" value="1"/>
</dbReference>
<evidence type="ECO:0000313" key="9">
    <source>
        <dbReference type="EMBL" id="EPZ36094.1"/>
    </source>
</evidence>
<dbReference type="STRING" id="988480.A0A075B0N8"/>
<protein>
    <submittedName>
        <fullName evidence="9">SET domain-containing protein</fullName>
    </submittedName>
</protein>
<dbReference type="HOGENOM" id="CLU_029951_0_0_1"/>
<gene>
    <name evidence="9" type="ORF">O9G_003666</name>
</gene>
<dbReference type="GO" id="GO:0140951">
    <property type="term" value="F:histone H3K27 trimethyltransferase activity"/>
    <property type="evidence" value="ECO:0007669"/>
    <property type="project" value="UniProtKB-EC"/>
</dbReference>
<dbReference type="InterPro" id="IPR045318">
    <property type="entry name" value="EZH1/2-like"/>
</dbReference>
<dbReference type="Pfam" id="PF21358">
    <property type="entry name" value="Ezh2_MCSS"/>
    <property type="match status" value="1"/>
</dbReference>
<dbReference type="GO" id="GO:0005634">
    <property type="term" value="C:nucleus"/>
    <property type="evidence" value="ECO:0007669"/>
    <property type="project" value="TreeGrafter"/>
</dbReference>
<dbReference type="GO" id="GO:0032259">
    <property type="term" value="P:methylation"/>
    <property type="evidence" value="ECO:0007669"/>
    <property type="project" value="UniProtKB-KW"/>
</dbReference>
<comment type="catalytic activity">
    <reaction evidence="6">
        <text>L-lysyl(27)-[histone H3] + 3 S-adenosyl-L-methionine = N(6),N(6),N(6)-trimethyl-L-lysyl(27)-[histone H3] + 3 S-adenosyl-L-homocysteine + 3 H(+)</text>
        <dbReference type="Rhea" id="RHEA:60292"/>
        <dbReference type="Rhea" id="RHEA-COMP:15535"/>
        <dbReference type="Rhea" id="RHEA-COMP:15548"/>
        <dbReference type="ChEBI" id="CHEBI:15378"/>
        <dbReference type="ChEBI" id="CHEBI:29969"/>
        <dbReference type="ChEBI" id="CHEBI:57856"/>
        <dbReference type="ChEBI" id="CHEBI:59789"/>
        <dbReference type="ChEBI" id="CHEBI:61961"/>
        <dbReference type="EC" id="2.1.1.356"/>
    </reaction>
</comment>
<dbReference type="AlphaFoldDB" id="A0A075B0N8"/>
<evidence type="ECO:0000256" key="6">
    <source>
        <dbReference type="ARBA" id="ARBA00048568"/>
    </source>
</evidence>
<organism evidence="9 10">
    <name type="scientific">Rozella allomycis (strain CSF55)</name>
    <dbReference type="NCBI Taxonomy" id="988480"/>
    <lineage>
        <taxon>Eukaryota</taxon>
        <taxon>Fungi</taxon>
        <taxon>Fungi incertae sedis</taxon>
        <taxon>Cryptomycota</taxon>
        <taxon>Cryptomycota incertae sedis</taxon>
        <taxon>Rozella</taxon>
    </lineage>
</organism>